<feature type="region of interest" description="Disordered" evidence="1">
    <location>
        <begin position="93"/>
        <end position="129"/>
    </location>
</feature>
<name>A0A8S5L6M1_9CAUD</name>
<sequence>MDNTIKAIHETHADITEQSVISSAKFVTEEILPKLSEAGVSLSEGSLISIHSLSRIFESDNTGRKVADILIWSGMFSEFDADRLVCKTTTAVEETNEEPAHQVEPEVKEEPASKEVKEEAKSSEVKEAK</sequence>
<accession>A0A8S5L6M1</accession>
<organism evidence="2">
    <name type="scientific">Myoviridae sp. ctA4D8</name>
    <dbReference type="NCBI Taxonomy" id="2823535"/>
    <lineage>
        <taxon>Viruses</taxon>
        <taxon>Duplodnaviria</taxon>
        <taxon>Heunggongvirae</taxon>
        <taxon>Uroviricota</taxon>
        <taxon>Caudoviricetes</taxon>
    </lineage>
</organism>
<evidence type="ECO:0000256" key="1">
    <source>
        <dbReference type="SAM" id="MobiDB-lite"/>
    </source>
</evidence>
<protein>
    <submittedName>
        <fullName evidence="2">Uncharacterized protein</fullName>
    </submittedName>
</protein>
<reference evidence="2" key="1">
    <citation type="journal article" date="2021" name="Proc. Natl. Acad. Sci. U.S.A.">
        <title>A Catalog of Tens of Thousands of Viruses from Human Metagenomes Reveals Hidden Associations with Chronic Diseases.</title>
        <authorList>
            <person name="Tisza M.J."/>
            <person name="Buck C.B."/>
        </authorList>
    </citation>
    <scope>NUCLEOTIDE SEQUENCE</scope>
    <source>
        <strain evidence="2">CtA4D8</strain>
    </source>
</reference>
<feature type="compositionally biased region" description="Basic and acidic residues" evidence="1">
    <location>
        <begin position="98"/>
        <end position="129"/>
    </location>
</feature>
<evidence type="ECO:0000313" key="2">
    <source>
        <dbReference type="EMBL" id="DAD65422.1"/>
    </source>
</evidence>
<proteinExistence type="predicted"/>
<dbReference type="EMBL" id="BK014643">
    <property type="protein sequence ID" value="DAD65422.1"/>
    <property type="molecule type" value="Genomic_DNA"/>
</dbReference>